<sequence>MTGSGQTQLDLGLEERSAAEPLPITSSKSALLWEALCAAYAHMGFDKATAVTALTEIPH</sequence>
<dbReference type="RefSeq" id="WP_069403172.1">
    <property type="nucleotide sequence ID" value="NZ_JACKTB010000105.1"/>
</dbReference>
<evidence type="ECO:0000313" key="2">
    <source>
        <dbReference type="Proteomes" id="UP000094224"/>
    </source>
</evidence>
<dbReference type="EMBL" id="MIHC01000153">
    <property type="protein sequence ID" value="ODQ96900.1"/>
    <property type="molecule type" value="Genomic_DNA"/>
</dbReference>
<reference evidence="2" key="1">
    <citation type="submission" date="2016-09" db="EMBL/GenBank/DDBJ databases">
        <authorList>
            <person name="Greninger A.L."/>
            <person name="Jerome K.R."/>
            <person name="Mcnair B."/>
            <person name="Wallis C."/>
            <person name="Fang F."/>
        </authorList>
    </citation>
    <scope>NUCLEOTIDE SEQUENCE [LARGE SCALE GENOMIC DNA]</scope>
    <source>
        <strain evidence="2">BC1_M4</strain>
    </source>
</reference>
<proteinExistence type="predicted"/>
<organism evidence="1 2">
    <name type="scientific">Mycobacterium sherrisii</name>
    <dbReference type="NCBI Taxonomy" id="243061"/>
    <lineage>
        <taxon>Bacteria</taxon>
        <taxon>Bacillati</taxon>
        <taxon>Actinomycetota</taxon>
        <taxon>Actinomycetes</taxon>
        <taxon>Mycobacteriales</taxon>
        <taxon>Mycobacteriaceae</taxon>
        <taxon>Mycobacterium</taxon>
        <taxon>Mycobacterium simiae complex</taxon>
    </lineage>
</organism>
<keyword evidence="2" id="KW-1185">Reference proteome</keyword>
<gene>
    <name evidence="1" type="ORF">BHQ21_26400</name>
</gene>
<dbReference type="STRING" id="243061.AWC25_13630"/>
<accession>A0A1E3S467</accession>
<dbReference type="Proteomes" id="UP000094224">
    <property type="component" value="Unassembled WGS sequence"/>
</dbReference>
<dbReference type="AlphaFoldDB" id="A0A1E3S467"/>
<name>A0A1E3S467_9MYCO</name>
<comment type="caution">
    <text evidence="1">The sequence shown here is derived from an EMBL/GenBank/DDBJ whole genome shotgun (WGS) entry which is preliminary data.</text>
</comment>
<protein>
    <submittedName>
        <fullName evidence="1">Uncharacterized protein</fullName>
    </submittedName>
</protein>
<evidence type="ECO:0000313" key="1">
    <source>
        <dbReference type="EMBL" id="ODQ96900.1"/>
    </source>
</evidence>